<feature type="region of interest" description="Disordered" evidence="8">
    <location>
        <begin position="34"/>
        <end position="65"/>
    </location>
</feature>
<comment type="function">
    <text evidence="7">RNA helicase.</text>
</comment>
<dbReference type="Gene3D" id="3.40.50.300">
    <property type="entry name" value="P-loop containing nucleotide triphosphate hydrolases"/>
    <property type="match status" value="2"/>
</dbReference>
<dbReference type="CDD" id="cd18787">
    <property type="entry name" value="SF2_C_DEAD"/>
    <property type="match status" value="1"/>
</dbReference>
<dbReference type="PROSITE" id="PS51194">
    <property type="entry name" value="HELICASE_CTER"/>
    <property type="match status" value="1"/>
</dbReference>
<evidence type="ECO:0000256" key="8">
    <source>
        <dbReference type="SAM" id="MobiDB-lite"/>
    </source>
</evidence>
<comment type="similarity">
    <text evidence="6">Belongs to the DEAD box helicase family.</text>
</comment>
<proteinExistence type="inferred from homology"/>
<dbReference type="GO" id="GO:0005524">
    <property type="term" value="F:ATP binding"/>
    <property type="evidence" value="ECO:0007669"/>
    <property type="project" value="UniProtKB-UniRule"/>
</dbReference>
<dbReference type="InterPro" id="IPR000629">
    <property type="entry name" value="RNA-helicase_DEAD-box_CS"/>
</dbReference>
<evidence type="ECO:0000256" key="3">
    <source>
        <dbReference type="ARBA" id="ARBA00022806"/>
    </source>
</evidence>
<protein>
    <recommendedName>
        <fullName evidence="7">ATP-dependent RNA helicase</fullName>
        <ecNumber evidence="7">3.6.4.13</ecNumber>
    </recommendedName>
</protein>
<reference evidence="11 12" key="1">
    <citation type="submission" date="2015-09" db="EMBL/GenBank/DDBJ databases">
        <title>Trachymyrmex zeteki WGS genome.</title>
        <authorList>
            <person name="Nygaard S."/>
            <person name="Hu H."/>
            <person name="Boomsma J."/>
            <person name="Zhang G."/>
        </authorList>
    </citation>
    <scope>NUCLEOTIDE SEQUENCE [LARGE SCALE GENOMIC DNA]</scope>
    <source>
        <strain evidence="11">Tzet28-1</strain>
        <tissue evidence="11">Whole body</tissue>
    </source>
</reference>
<evidence type="ECO:0000259" key="10">
    <source>
        <dbReference type="PROSITE" id="PS51194"/>
    </source>
</evidence>
<evidence type="ECO:0000256" key="1">
    <source>
        <dbReference type="ARBA" id="ARBA00022741"/>
    </source>
</evidence>
<dbReference type="InterPro" id="IPR011545">
    <property type="entry name" value="DEAD/DEAH_box_helicase_dom"/>
</dbReference>
<keyword evidence="3 6" id="KW-0347">Helicase</keyword>
<evidence type="ECO:0000259" key="9">
    <source>
        <dbReference type="PROSITE" id="PS51192"/>
    </source>
</evidence>
<comment type="catalytic activity">
    <reaction evidence="7">
        <text>ATP + H2O = ADP + phosphate + H(+)</text>
        <dbReference type="Rhea" id="RHEA:13065"/>
        <dbReference type="ChEBI" id="CHEBI:15377"/>
        <dbReference type="ChEBI" id="CHEBI:15378"/>
        <dbReference type="ChEBI" id="CHEBI:30616"/>
        <dbReference type="ChEBI" id="CHEBI:43474"/>
        <dbReference type="ChEBI" id="CHEBI:456216"/>
        <dbReference type="EC" id="3.6.4.13"/>
    </reaction>
</comment>
<evidence type="ECO:0000313" key="12">
    <source>
        <dbReference type="Proteomes" id="UP000075809"/>
    </source>
</evidence>
<organism evidence="11 12">
    <name type="scientific">Mycetomoellerius zeteki</name>
    <dbReference type="NCBI Taxonomy" id="64791"/>
    <lineage>
        <taxon>Eukaryota</taxon>
        <taxon>Metazoa</taxon>
        <taxon>Ecdysozoa</taxon>
        <taxon>Arthropoda</taxon>
        <taxon>Hexapoda</taxon>
        <taxon>Insecta</taxon>
        <taxon>Pterygota</taxon>
        <taxon>Neoptera</taxon>
        <taxon>Endopterygota</taxon>
        <taxon>Hymenoptera</taxon>
        <taxon>Apocrita</taxon>
        <taxon>Aculeata</taxon>
        <taxon>Formicoidea</taxon>
        <taxon>Formicidae</taxon>
        <taxon>Myrmicinae</taxon>
        <taxon>Mycetomoellerius</taxon>
    </lineage>
</organism>
<dbReference type="Pfam" id="PF00270">
    <property type="entry name" value="DEAD"/>
    <property type="match status" value="1"/>
</dbReference>
<dbReference type="PROSITE" id="PS51192">
    <property type="entry name" value="HELICASE_ATP_BIND_1"/>
    <property type="match status" value="1"/>
</dbReference>
<name>A0A151XJJ7_9HYME</name>
<comment type="domain">
    <text evidence="7">The Q motif is unique to and characteristic of the DEAD box family of RNA helicases and controls ATP binding and hydrolysis.</text>
</comment>
<dbReference type="EC" id="3.6.4.13" evidence="7"/>
<gene>
    <name evidence="11" type="ORF">ALC60_00490</name>
</gene>
<evidence type="ECO:0000256" key="6">
    <source>
        <dbReference type="RuleBase" id="RU000492"/>
    </source>
</evidence>
<sequence length="659" mass="74217">MSLFVINRYEDESKEVENKTNHFSELLKRIEERKRQRAAASNKSTLNEDENNLEEPKKKKKKKLLEAEKTNDLHIEDEIVSSEKIDEQTIETAKVLTKKKKKKKNIENKLHSVATDNNVDLEEKDKNLAEENNDDKDTTNKEIPSQNNFIILGAKSRKKQREVKRVLPDWLAHPEIISADLNSGPPLEELESILEAKLIEVLRANGIVKLFPVQSGIIKWLQKCNLDRKLGWWPRDTCVSAPTGSGKTLAYVLPIVQELQTRFVPKIRCLVVLPVQELAAQIHKVMVTYTSHTDLKVGLLSGASSFEQEQKSIIKKTERGKYLSKVDIVIATSGRLLDHILKTPGFSLDFLKFLVIDEADRATEWLQYLPEPHSRPPVLTLGNMRSSKIIPAQKLLFSATLSQDPEKLSRLGLFQPKLFTTVVTDKDTDINLDEVAGDFVGRYTSPGELTELAVECSPSYKPIVLYQLLTRHDIPKTLVFTNSGQHAHRLALLMQLLLSERNVTVGELSAQLASKQRESILGKFANGEIHVLISSDALARGLDILDVQLVVSYDLPKHIKGYIHRAGRTGRAGKPGTAVSILTANQIGIFKQMLSGAHKAVPNIEQMKLHAIANAVDYERQLAKLTEILEKEKNQSLERTKATKRRRVANVTKQNENAK</sequence>
<dbReference type="STRING" id="64791.A0A151XJJ7"/>
<dbReference type="InterPro" id="IPR001650">
    <property type="entry name" value="Helicase_C-like"/>
</dbReference>
<accession>A0A151XJJ7</accession>
<dbReference type="CDD" id="cd17956">
    <property type="entry name" value="DEADc_DDX51"/>
    <property type="match status" value="1"/>
</dbReference>
<dbReference type="Pfam" id="PF00271">
    <property type="entry name" value="Helicase_C"/>
    <property type="match status" value="1"/>
</dbReference>
<evidence type="ECO:0000256" key="7">
    <source>
        <dbReference type="RuleBase" id="RU365068"/>
    </source>
</evidence>
<dbReference type="SMART" id="SM00490">
    <property type="entry name" value="HELICc"/>
    <property type="match status" value="1"/>
</dbReference>
<evidence type="ECO:0000256" key="4">
    <source>
        <dbReference type="ARBA" id="ARBA00022840"/>
    </source>
</evidence>
<dbReference type="SMART" id="SM00487">
    <property type="entry name" value="DEXDc"/>
    <property type="match status" value="1"/>
</dbReference>
<feature type="compositionally biased region" description="Basic and acidic residues" evidence="8">
    <location>
        <begin position="121"/>
        <end position="140"/>
    </location>
</feature>
<dbReference type="PANTHER" id="PTHR24031">
    <property type="entry name" value="RNA HELICASE"/>
    <property type="match status" value="1"/>
</dbReference>
<dbReference type="OrthoDB" id="3370at2759"/>
<feature type="region of interest" description="Disordered" evidence="8">
    <location>
        <begin position="115"/>
        <end position="142"/>
    </location>
</feature>
<keyword evidence="12" id="KW-1185">Reference proteome</keyword>
<evidence type="ECO:0000256" key="5">
    <source>
        <dbReference type="ARBA" id="ARBA00022884"/>
    </source>
</evidence>
<evidence type="ECO:0000256" key="2">
    <source>
        <dbReference type="ARBA" id="ARBA00022801"/>
    </source>
</evidence>
<keyword evidence="4 6" id="KW-0067">ATP-binding</keyword>
<dbReference type="Proteomes" id="UP000075809">
    <property type="component" value="Unassembled WGS sequence"/>
</dbReference>
<feature type="region of interest" description="Disordered" evidence="8">
    <location>
        <begin position="635"/>
        <end position="659"/>
    </location>
</feature>
<feature type="domain" description="Helicase C-terminal" evidence="10">
    <location>
        <begin position="464"/>
        <end position="612"/>
    </location>
</feature>
<evidence type="ECO:0000313" key="11">
    <source>
        <dbReference type="EMBL" id="KYQ60507.1"/>
    </source>
</evidence>
<dbReference type="GO" id="GO:0003724">
    <property type="term" value="F:RNA helicase activity"/>
    <property type="evidence" value="ECO:0007669"/>
    <property type="project" value="UniProtKB-EC"/>
</dbReference>
<dbReference type="InterPro" id="IPR027417">
    <property type="entry name" value="P-loop_NTPase"/>
</dbReference>
<dbReference type="SUPFAM" id="SSF52540">
    <property type="entry name" value="P-loop containing nucleoside triphosphate hydrolases"/>
    <property type="match status" value="1"/>
</dbReference>
<dbReference type="KEGG" id="mzt:108722381"/>
<dbReference type="GO" id="GO:0016787">
    <property type="term" value="F:hydrolase activity"/>
    <property type="evidence" value="ECO:0007669"/>
    <property type="project" value="UniProtKB-KW"/>
</dbReference>
<feature type="domain" description="Helicase ATP-binding" evidence="9">
    <location>
        <begin position="228"/>
        <end position="419"/>
    </location>
</feature>
<dbReference type="PROSITE" id="PS00039">
    <property type="entry name" value="DEAD_ATP_HELICASE"/>
    <property type="match status" value="1"/>
</dbReference>
<keyword evidence="1 6" id="KW-0547">Nucleotide-binding</keyword>
<keyword evidence="5 7" id="KW-0694">RNA-binding</keyword>
<dbReference type="EMBL" id="KQ982074">
    <property type="protein sequence ID" value="KYQ60507.1"/>
    <property type="molecule type" value="Genomic_DNA"/>
</dbReference>
<dbReference type="AlphaFoldDB" id="A0A151XJJ7"/>
<keyword evidence="2 6" id="KW-0378">Hydrolase</keyword>
<dbReference type="InterPro" id="IPR014001">
    <property type="entry name" value="Helicase_ATP-bd"/>
</dbReference>
<dbReference type="GO" id="GO:0003723">
    <property type="term" value="F:RNA binding"/>
    <property type="evidence" value="ECO:0007669"/>
    <property type="project" value="UniProtKB-UniRule"/>
</dbReference>